<sequence length="77" mass="8247">MCTQTDLDAGEVRGVINQDSDGISSATYGFGAQVAQVAILDKDFVLTNDTDTISEEEQECSDTGRKVSKLNLSCGFH</sequence>
<gene>
    <name evidence="1" type="ORF">BWQ96_10503</name>
</gene>
<protein>
    <submittedName>
        <fullName evidence="1">Uncharacterized protein</fullName>
    </submittedName>
</protein>
<evidence type="ECO:0000313" key="2">
    <source>
        <dbReference type="Proteomes" id="UP000247409"/>
    </source>
</evidence>
<evidence type="ECO:0000313" key="1">
    <source>
        <dbReference type="EMBL" id="PXF39788.1"/>
    </source>
</evidence>
<comment type="caution">
    <text evidence="1">The sequence shown here is derived from an EMBL/GenBank/DDBJ whole genome shotgun (WGS) entry which is preliminary data.</text>
</comment>
<keyword evidence="2" id="KW-1185">Reference proteome</keyword>
<organism evidence="1 2">
    <name type="scientific">Gracilariopsis chorda</name>
    <dbReference type="NCBI Taxonomy" id="448386"/>
    <lineage>
        <taxon>Eukaryota</taxon>
        <taxon>Rhodophyta</taxon>
        <taxon>Florideophyceae</taxon>
        <taxon>Rhodymeniophycidae</taxon>
        <taxon>Gracilariales</taxon>
        <taxon>Gracilariaceae</taxon>
        <taxon>Gracilariopsis</taxon>
    </lineage>
</organism>
<dbReference type="AlphaFoldDB" id="A0A2V3ICN3"/>
<reference evidence="1 2" key="1">
    <citation type="journal article" date="2018" name="Mol. Biol. Evol.">
        <title>Analysis of the draft genome of the red seaweed Gracilariopsis chorda provides insights into genome size evolution in Rhodophyta.</title>
        <authorList>
            <person name="Lee J."/>
            <person name="Yang E.C."/>
            <person name="Graf L."/>
            <person name="Yang J.H."/>
            <person name="Qiu H."/>
            <person name="Zel Zion U."/>
            <person name="Chan C.X."/>
            <person name="Stephens T.G."/>
            <person name="Weber A.P.M."/>
            <person name="Boo G.H."/>
            <person name="Boo S.M."/>
            <person name="Kim K.M."/>
            <person name="Shin Y."/>
            <person name="Jung M."/>
            <person name="Lee S.J."/>
            <person name="Yim H.S."/>
            <person name="Lee J.H."/>
            <person name="Bhattacharya D."/>
            <person name="Yoon H.S."/>
        </authorList>
    </citation>
    <scope>NUCLEOTIDE SEQUENCE [LARGE SCALE GENOMIC DNA]</scope>
    <source>
        <strain evidence="1 2">SKKU-2015</strain>
        <tissue evidence="1">Whole body</tissue>
    </source>
</reference>
<dbReference type="EMBL" id="NBIV01000439">
    <property type="protein sequence ID" value="PXF39788.1"/>
    <property type="molecule type" value="Genomic_DNA"/>
</dbReference>
<accession>A0A2V3ICN3</accession>
<name>A0A2V3ICN3_9FLOR</name>
<dbReference type="Proteomes" id="UP000247409">
    <property type="component" value="Unassembled WGS sequence"/>
</dbReference>
<proteinExistence type="predicted"/>